<dbReference type="Gene3D" id="3.30.110.170">
    <property type="entry name" value="Protein of unknown function (DUF541), domain 1"/>
    <property type="match status" value="1"/>
</dbReference>
<organism evidence="2 3">
    <name type="scientific">Allostreptomyces psammosilenae</name>
    <dbReference type="NCBI Taxonomy" id="1892865"/>
    <lineage>
        <taxon>Bacteria</taxon>
        <taxon>Bacillati</taxon>
        <taxon>Actinomycetota</taxon>
        <taxon>Actinomycetes</taxon>
        <taxon>Kitasatosporales</taxon>
        <taxon>Streptomycetaceae</taxon>
        <taxon>Allostreptomyces</taxon>
    </lineage>
</organism>
<reference evidence="2 3" key="1">
    <citation type="submission" date="2020-07" db="EMBL/GenBank/DDBJ databases">
        <title>Sequencing the genomes of 1000 actinobacteria strains.</title>
        <authorList>
            <person name="Klenk H.-P."/>
        </authorList>
    </citation>
    <scope>NUCLEOTIDE SEQUENCE [LARGE SCALE GENOMIC DNA]</scope>
    <source>
        <strain evidence="2 3">DSM 42178</strain>
    </source>
</reference>
<feature type="region of interest" description="Disordered" evidence="1">
    <location>
        <begin position="1"/>
        <end position="65"/>
    </location>
</feature>
<proteinExistence type="predicted"/>
<evidence type="ECO:0000313" key="3">
    <source>
        <dbReference type="Proteomes" id="UP000567795"/>
    </source>
</evidence>
<feature type="compositionally biased region" description="Pro residues" evidence="1">
    <location>
        <begin position="48"/>
        <end position="64"/>
    </location>
</feature>
<name>A0A853A2P9_9ACTN</name>
<dbReference type="RefSeq" id="WP_218904093.1">
    <property type="nucleotide sequence ID" value="NZ_JACBZD010000001.1"/>
</dbReference>
<dbReference type="EMBL" id="JACBZD010000001">
    <property type="protein sequence ID" value="NYI07154.1"/>
    <property type="molecule type" value="Genomic_DNA"/>
</dbReference>
<evidence type="ECO:0000256" key="1">
    <source>
        <dbReference type="SAM" id="MobiDB-lite"/>
    </source>
</evidence>
<dbReference type="InterPro" id="IPR007497">
    <property type="entry name" value="SIMPL/DUF541"/>
</dbReference>
<protein>
    <recommendedName>
        <fullName evidence="4">SIMPL domain-containing protein</fullName>
    </recommendedName>
</protein>
<dbReference type="AlphaFoldDB" id="A0A853A2P9"/>
<sequence length="288" mass="30680">MPIGPFEPATPPLHPHPPRVPFEPGYPGELPDDPVARATHHAHATHPGPSPFLPPPQPPAPAPTPEIRVRGVAVVEVDPELARLVVAVHARDRRRTEALDQLGERLRRCRSVLDDYPDAVEAAESGPVSAHPVLADRPTERVKGHQATATLRITVTDFTDLGALTSRLADIDGVRLTGPFWALRPTSPVHRDCRRQAVQAARQRAADYAEALGTRLAGLVMVADEGLSEVAPVARSRAMPAMARGAAGAPAEPAGPAPMDLTPVRQTVTARVEAVFTAHPLPEEAPEG</sequence>
<feature type="compositionally biased region" description="Pro residues" evidence="1">
    <location>
        <begin position="8"/>
        <end position="21"/>
    </location>
</feature>
<gene>
    <name evidence="2" type="ORF">FHU37_004097</name>
</gene>
<accession>A0A853A2P9</accession>
<dbReference type="InterPro" id="IPR052022">
    <property type="entry name" value="26kDa_periplasmic_antigen"/>
</dbReference>
<evidence type="ECO:0008006" key="4">
    <source>
        <dbReference type="Google" id="ProtNLM"/>
    </source>
</evidence>
<dbReference type="PANTHER" id="PTHR34387">
    <property type="entry name" value="SLR1258 PROTEIN"/>
    <property type="match status" value="1"/>
</dbReference>
<dbReference type="PANTHER" id="PTHR34387:SF1">
    <property type="entry name" value="PERIPLASMIC IMMUNOGENIC PROTEIN"/>
    <property type="match status" value="1"/>
</dbReference>
<dbReference type="Proteomes" id="UP000567795">
    <property type="component" value="Unassembled WGS sequence"/>
</dbReference>
<keyword evidence="3" id="KW-1185">Reference proteome</keyword>
<evidence type="ECO:0000313" key="2">
    <source>
        <dbReference type="EMBL" id="NYI07154.1"/>
    </source>
</evidence>
<dbReference type="GO" id="GO:0006974">
    <property type="term" value="P:DNA damage response"/>
    <property type="evidence" value="ECO:0007669"/>
    <property type="project" value="TreeGrafter"/>
</dbReference>
<dbReference type="Gene3D" id="3.30.70.2970">
    <property type="entry name" value="Protein of unknown function (DUF541), domain 2"/>
    <property type="match status" value="1"/>
</dbReference>
<dbReference type="Pfam" id="PF04402">
    <property type="entry name" value="SIMPL"/>
    <property type="match status" value="1"/>
</dbReference>
<comment type="caution">
    <text evidence="2">The sequence shown here is derived from an EMBL/GenBank/DDBJ whole genome shotgun (WGS) entry which is preliminary data.</text>
</comment>